<name>A0A4Y7TP41_COPMI</name>
<sequence>MYRAHSPYAQPQPGYPAVAAPVGAYGAPPPATTGAVQPNDTTYAPVLAPDGRVIYQIFSIQTTSGVINGLQWASAEQVASPPPGSRQADPDFVNAWMQGLVQQPPAQGIPASANSKSNKDRDKESKRHSRHASDYDTLQDAREKDAKRRSSFNSSTQQQPAVPFPGYPPAGAPMQAAPGGYPAFGGYPQTHPGGYPTQPYPAYPSDPNQQQQGAYGNPYGTAVSGYPDINRQMGDLNLNRSKESDREHEKRASRSRRQSTVETARPAPETLYGGYPTFGTTNAAPPGAVTGGTGIYGYPVPPGVAGSGSAHSSTRPSPNVKPSEIPQYGFPQPYGSSQPTHNQEDRDGSRRKRANSTAPPPATLGGNVYPPGHILEGQPKPPGMNDGPPPRSLSRAASPNPYNAASQLTARPKSQMGRPSPNLSPNIPLSTQLAAPEGFSRPINATLAYVGFKPLKINSMDDFFSRTLPKMPQELQMHDVRNEDWFRFNEDLTLAWTGRLPVPPPSQRELTPPKPSVITAELIHTWNDAFFERRGVEIVLYRGRRRCSGRLFGREDLPLNVYEDDDSEESSSTSSEDDDSDDPYPPAPPNPYRQGGYGRSADDLATARKRYFEQKTQETKRRRERRQRKRERRKNRTYTLYAVCVREGPPKTAAPLQGFGYSPSMPQNVTMPPPQPAALGAVPSAYPGMLMPTAPGVATSSNSSSSKRPKHNRSSSYGGAYQ</sequence>
<dbReference type="EMBL" id="QPFP01000007">
    <property type="protein sequence ID" value="TEB35332.1"/>
    <property type="molecule type" value="Genomic_DNA"/>
</dbReference>
<evidence type="ECO:0000313" key="3">
    <source>
        <dbReference type="Proteomes" id="UP000298030"/>
    </source>
</evidence>
<feature type="compositionally biased region" description="Basic and acidic residues" evidence="1">
    <location>
        <begin position="240"/>
        <end position="252"/>
    </location>
</feature>
<feature type="compositionally biased region" description="Low complexity" evidence="1">
    <location>
        <begin position="419"/>
        <end position="429"/>
    </location>
</feature>
<dbReference type="OrthoDB" id="3248421at2759"/>
<feature type="compositionally biased region" description="Basic and acidic residues" evidence="1">
    <location>
        <begin position="117"/>
        <end position="148"/>
    </location>
</feature>
<dbReference type="InterPro" id="IPR028018">
    <property type="entry name" value="DUF4646"/>
</dbReference>
<feature type="compositionally biased region" description="Low complexity" evidence="1">
    <location>
        <begin position="172"/>
        <end position="188"/>
    </location>
</feature>
<feature type="region of interest" description="Disordered" evidence="1">
    <location>
        <begin position="105"/>
        <end position="429"/>
    </location>
</feature>
<proteinExistence type="predicted"/>
<comment type="caution">
    <text evidence="2">The sequence shown here is derived from an EMBL/GenBank/DDBJ whole genome shotgun (WGS) entry which is preliminary data.</text>
</comment>
<feature type="region of interest" description="Disordered" evidence="1">
    <location>
        <begin position="560"/>
        <end position="635"/>
    </location>
</feature>
<feature type="compositionally biased region" description="Low complexity" evidence="1">
    <location>
        <begin position="279"/>
        <end position="288"/>
    </location>
</feature>
<dbReference type="STRING" id="71717.A0A4Y7TP41"/>
<evidence type="ECO:0000256" key="1">
    <source>
        <dbReference type="SAM" id="MobiDB-lite"/>
    </source>
</evidence>
<feature type="compositionally biased region" description="Pro residues" evidence="1">
    <location>
        <begin position="379"/>
        <end position="391"/>
    </location>
</feature>
<dbReference type="Proteomes" id="UP000298030">
    <property type="component" value="Unassembled WGS sequence"/>
</dbReference>
<feature type="compositionally biased region" description="Basic and acidic residues" evidence="1">
    <location>
        <begin position="600"/>
        <end position="621"/>
    </location>
</feature>
<dbReference type="AlphaFoldDB" id="A0A4Y7TP41"/>
<reference evidence="2 3" key="1">
    <citation type="journal article" date="2019" name="Nat. Ecol. Evol.">
        <title>Megaphylogeny resolves global patterns of mushroom evolution.</title>
        <authorList>
            <person name="Varga T."/>
            <person name="Krizsan K."/>
            <person name="Foldi C."/>
            <person name="Dima B."/>
            <person name="Sanchez-Garcia M."/>
            <person name="Sanchez-Ramirez S."/>
            <person name="Szollosi G.J."/>
            <person name="Szarkandi J.G."/>
            <person name="Papp V."/>
            <person name="Albert L."/>
            <person name="Andreopoulos W."/>
            <person name="Angelini C."/>
            <person name="Antonin V."/>
            <person name="Barry K.W."/>
            <person name="Bougher N.L."/>
            <person name="Buchanan P."/>
            <person name="Buyck B."/>
            <person name="Bense V."/>
            <person name="Catcheside P."/>
            <person name="Chovatia M."/>
            <person name="Cooper J."/>
            <person name="Damon W."/>
            <person name="Desjardin D."/>
            <person name="Finy P."/>
            <person name="Geml J."/>
            <person name="Haridas S."/>
            <person name="Hughes K."/>
            <person name="Justo A."/>
            <person name="Karasinski D."/>
            <person name="Kautmanova I."/>
            <person name="Kiss B."/>
            <person name="Kocsube S."/>
            <person name="Kotiranta H."/>
            <person name="LaButti K.M."/>
            <person name="Lechner B.E."/>
            <person name="Liimatainen K."/>
            <person name="Lipzen A."/>
            <person name="Lukacs Z."/>
            <person name="Mihaltcheva S."/>
            <person name="Morgado L.N."/>
            <person name="Niskanen T."/>
            <person name="Noordeloos M.E."/>
            <person name="Ohm R.A."/>
            <person name="Ortiz-Santana B."/>
            <person name="Ovrebo C."/>
            <person name="Racz N."/>
            <person name="Riley R."/>
            <person name="Savchenko A."/>
            <person name="Shiryaev A."/>
            <person name="Soop K."/>
            <person name="Spirin V."/>
            <person name="Szebenyi C."/>
            <person name="Tomsovsky M."/>
            <person name="Tulloss R.E."/>
            <person name="Uehling J."/>
            <person name="Grigoriev I.V."/>
            <person name="Vagvolgyi C."/>
            <person name="Papp T."/>
            <person name="Martin F.M."/>
            <person name="Miettinen O."/>
            <person name="Hibbett D.S."/>
            <person name="Nagy L.G."/>
        </authorList>
    </citation>
    <scope>NUCLEOTIDE SEQUENCE [LARGE SCALE GENOMIC DNA]</scope>
    <source>
        <strain evidence="2 3">FP101781</strain>
    </source>
</reference>
<feature type="compositionally biased region" description="Basic residues" evidence="1">
    <location>
        <begin position="622"/>
        <end position="635"/>
    </location>
</feature>
<protein>
    <submittedName>
        <fullName evidence="2">Uncharacterized protein</fullName>
    </submittedName>
</protein>
<feature type="region of interest" description="Disordered" evidence="1">
    <location>
        <begin position="693"/>
        <end position="722"/>
    </location>
</feature>
<evidence type="ECO:0000313" key="2">
    <source>
        <dbReference type="EMBL" id="TEB35332.1"/>
    </source>
</evidence>
<feature type="compositionally biased region" description="Low complexity" evidence="1">
    <location>
        <begin position="392"/>
        <end position="401"/>
    </location>
</feature>
<gene>
    <name evidence="2" type="ORF">FA13DRAFT_1728136</name>
</gene>
<organism evidence="2 3">
    <name type="scientific">Coprinellus micaceus</name>
    <name type="common">Glistening ink-cap mushroom</name>
    <name type="synonym">Coprinus micaceus</name>
    <dbReference type="NCBI Taxonomy" id="71717"/>
    <lineage>
        <taxon>Eukaryota</taxon>
        <taxon>Fungi</taxon>
        <taxon>Dikarya</taxon>
        <taxon>Basidiomycota</taxon>
        <taxon>Agaricomycotina</taxon>
        <taxon>Agaricomycetes</taxon>
        <taxon>Agaricomycetidae</taxon>
        <taxon>Agaricales</taxon>
        <taxon>Agaricineae</taxon>
        <taxon>Psathyrellaceae</taxon>
        <taxon>Coprinellus</taxon>
    </lineage>
</organism>
<accession>A0A4Y7TP41</accession>
<keyword evidence="3" id="KW-1185">Reference proteome</keyword>
<feature type="compositionally biased region" description="Polar residues" evidence="1">
    <location>
        <begin position="151"/>
        <end position="160"/>
    </location>
</feature>
<feature type="compositionally biased region" description="Acidic residues" evidence="1">
    <location>
        <begin position="562"/>
        <end position="582"/>
    </location>
</feature>
<dbReference type="Pfam" id="PF15496">
    <property type="entry name" value="DUF4646"/>
    <property type="match status" value="1"/>
</dbReference>
<feature type="compositionally biased region" description="Pro residues" evidence="1">
    <location>
        <begin position="162"/>
        <end position="171"/>
    </location>
</feature>